<organism evidence="1 2">
    <name type="scientific">Cotesia glomerata</name>
    <name type="common">Lepidopteran parasitic wasp</name>
    <name type="synonym">Apanteles glomeratus</name>
    <dbReference type="NCBI Taxonomy" id="32391"/>
    <lineage>
        <taxon>Eukaryota</taxon>
        <taxon>Metazoa</taxon>
        <taxon>Ecdysozoa</taxon>
        <taxon>Arthropoda</taxon>
        <taxon>Hexapoda</taxon>
        <taxon>Insecta</taxon>
        <taxon>Pterygota</taxon>
        <taxon>Neoptera</taxon>
        <taxon>Endopterygota</taxon>
        <taxon>Hymenoptera</taxon>
        <taxon>Apocrita</taxon>
        <taxon>Ichneumonoidea</taxon>
        <taxon>Braconidae</taxon>
        <taxon>Microgastrinae</taxon>
        <taxon>Cotesia</taxon>
    </lineage>
</organism>
<dbReference type="Proteomes" id="UP000826195">
    <property type="component" value="Unassembled WGS sequence"/>
</dbReference>
<gene>
    <name evidence="1" type="ORF">KQX54_010590</name>
</gene>
<accession>A0AAV7HVY9</accession>
<evidence type="ECO:0000313" key="1">
    <source>
        <dbReference type="EMBL" id="KAH0534942.1"/>
    </source>
</evidence>
<keyword evidence="2" id="KW-1185">Reference proteome</keyword>
<reference evidence="1 2" key="1">
    <citation type="journal article" date="2021" name="J. Hered.">
        <title>A chromosome-level genome assembly of the parasitoid wasp, Cotesia glomerata (Hymenoptera: Braconidae).</title>
        <authorList>
            <person name="Pinto B.J."/>
            <person name="Weis J.J."/>
            <person name="Gamble T."/>
            <person name="Ode P.J."/>
            <person name="Paul R."/>
            <person name="Zaspel J.M."/>
        </authorList>
    </citation>
    <scope>NUCLEOTIDE SEQUENCE [LARGE SCALE GENOMIC DNA]</scope>
    <source>
        <strain evidence="1">CgM1</strain>
    </source>
</reference>
<proteinExistence type="predicted"/>
<sequence>MIQDNFIDTARLAKSITVQWILWLQLVLSTWENQLKEYEVYPFSSENPPLRDHEMYLTDVEQLKKDLETLPKTKKNEKYTVFGVKGSSVLSNLPDFDCIWGFPHLYAWGIIRS</sequence>
<dbReference type="EMBL" id="JAHXZJ010002982">
    <property type="protein sequence ID" value="KAH0534942.1"/>
    <property type="molecule type" value="Genomic_DNA"/>
</dbReference>
<dbReference type="AlphaFoldDB" id="A0AAV7HVY9"/>
<name>A0AAV7HVY9_COTGL</name>
<protein>
    <submittedName>
        <fullName evidence="1">Uncharacterized protein</fullName>
    </submittedName>
</protein>
<comment type="caution">
    <text evidence="1">The sequence shown here is derived from an EMBL/GenBank/DDBJ whole genome shotgun (WGS) entry which is preliminary data.</text>
</comment>
<evidence type="ECO:0000313" key="2">
    <source>
        <dbReference type="Proteomes" id="UP000826195"/>
    </source>
</evidence>